<dbReference type="Proteomes" id="UP000199614">
    <property type="component" value="Unassembled WGS sequence"/>
</dbReference>
<proteinExistence type="inferred from homology"/>
<dbReference type="EMBL" id="FOUY01000003">
    <property type="protein sequence ID" value="SFM82626.1"/>
    <property type="molecule type" value="Genomic_DNA"/>
</dbReference>
<dbReference type="AlphaFoldDB" id="A0A1I4U0T8"/>
<evidence type="ECO:0000313" key="3">
    <source>
        <dbReference type="EMBL" id="SFM82626.1"/>
    </source>
</evidence>
<dbReference type="InterPro" id="IPR002491">
    <property type="entry name" value="ABC_transptr_periplasmic_BD"/>
</dbReference>
<comment type="similarity">
    <text evidence="1">Belongs to the bacterial solute-binding protein 8 family.</text>
</comment>
<feature type="domain" description="Fe/B12 periplasmic-binding" evidence="2">
    <location>
        <begin position="130"/>
        <end position="399"/>
    </location>
</feature>
<organism evidence="3 4">
    <name type="scientific">Pseudonocardia ammonioxydans</name>
    <dbReference type="NCBI Taxonomy" id="260086"/>
    <lineage>
        <taxon>Bacteria</taxon>
        <taxon>Bacillati</taxon>
        <taxon>Actinomycetota</taxon>
        <taxon>Actinomycetes</taxon>
        <taxon>Pseudonocardiales</taxon>
        <taxon>Pseudonocardiaceae</taxon>
        <taxon>Pseudonocardia</taxon>
    </lineage>
</organism>
<dbReference type="PANTHER" id="PTHR30535">
    <property type="entry name" value="VITAMIN B12-BINDING PROTEIN"/>
    <property type="match status" value="1"/>
</dbReference>
<evidence type="ECO:0000313" key="4">
    <source>
        <dbReference type="Proteomes" id="UP000199614"/>
    </source>
</evidence>
<dbReference type="GO" id="GO:0071281">
    <property type="term" value="P:cellular response to iron ion"/>
    <property type="evidence" value="ECO:0007669"/>
    <property type="project" value="TreeGrafter"/>
</dbReference>
<dbReference type="STRING" id="260086.SAMN05216207_1003124"/>
<dbReference type="PANTHER" id="PTHR30535:SF34">
    <property type="entry name" value="MOLYBDATE-BINDING PROTEIN MOLA"/>
    <property type="match status" value="1"/>
</dbReference>
<reference evidence="3 4" key="1">
    <citation type="submission" date="2016-10" db="EMBL/GenBank/DDBJ databases">
        <authorList>
            <person name="de Groot N.N."/>
        </authorList>
    </citation>
    <scope>NUCLEOTIDE SEQUENCE [LARGE SCALE GENOMIC DNA]</scope>
    <source>
        <strain evidence="3 4">CGMCC 4.1877</strain>
    </source>
</reference>
<dbReference type="Pfam" id="PF01497">
    <property type="entry name" value="Peripla_BP_2"/>
    <property type="match status" value="1"/>
</dbReference>
<dbReference type="SUPFAM" id="SSF53807">
    <property type="entry name" value="Helical backbone' metal receptor"/>
    <property type="match status" value="1"/>
</dbReference>
<sequence>MSNVVGVIGSGGVTAAPWWRRVAVVVGCVAVFAASACSAGAPPAERADPAAEGCISDFDPAVDYFPVKSRVEHATNFSLRYERAYQVLTVNQPYPGGAPESYVLLKCGAPASVVPPELAGAPVIETPVRSLYAESTTQLPLLVDLGATDVLTGVGDPAFVSGAEVRGRIDDGSVTGFAENQQLATEQVIAAGPDVLLSQGVDNPAFPTLREGGIPVIGWAEYLDGGPLGKAEWIKAMGALTGREQQATDVFGEIESRYETMAATAADAPAVPVVLGGLFQGSWSLAAGGSTTGTLVRDAGGTWSEADNPAPGSVERDFERVYAADGAAPVWLATTSWTSMADVTAADPRHGEFAAVRSPNVWNSNKCLGPTGGNEFHERGVTRPDEVLADLIAILHPELLPGHEFVYFQRLGAP</sequence>
<accession>A0A1I4U0T8</accession>
<dbReference type="Gene3D" id="3.40.50.1980">
    <property type="entry name" value="Nitrogenase molybdenum iron protein domain"/>
    <property type="match status" value="2"/>
</dbReference>
<name>A0A1I4U0T8_PSUAM</name>
<dbReference type="PROSITE" id="PS50983">
    <property type="entry name" value="FE_B12_PBP"/>
    <property type="match status" value="1"/>
</dbReference>
<dbReference type="OrthoDB" id="9812528at2"/>
<evidence type="ECO:0000256" key="1">
    <source>
        <dbReference type="ARBA" id="ARBA00008814"/>
    </source>
</evidence>
<protein>
    <submittedName>
        <fullName evidence="3">Iron complex transport system substrate-binding protein</fullName>
    </submittedName>
</protein>
<keyword evidence="4" id="KW-1185">Reference proteome</keyword>
<dbReference type="InterPro" id="IPR050902">
    <property type="entry name" value="ABC_Transporter_SBP"/>
</dbReference>
<gene>
    <name evidence="3" type="ORF">SAMN05216207_1003124</name>
</gene>
<evidence type="ECO:0000259" key="2">
    <source>
        <dbReference type="PROSITE" id="PS50983"/>
    </source>
</evidence>